<dbReference type="Proteomes" id="UP000821853">
    <property type="component" value="Chromosome 8"/>
</dbReference>
<name>A0A9J6GYY7_HAELO</name>
<reference evidence="1 2" key="1">
    <citation type="journal article" date="2020" name="Cell">
        <title>Large-Scale Comparative Analyses of Tick Genomes Elucidate Their Genetic Diversity and Vector Capacities.</title>
        <authorList>
            <consortium name="Tick Genome and Microbiome Consortium (TIGMIC)"/>
            <person name="Jia N."/>
            <person name="Wang J."/>
            <person name="Shi W."/>
            <person name="Du L."/>
            <person name="Sun Y."/>
            <person name="Zhan W."/>
            <person name="Jiang J.F."/>
            <person name="Wang Q."/>
            <person name="Zhang B."/>
            <person name="Ji P."/>
            <person name="Bell-Sakyi L."/>
            <person name="Cui X.M."/>
            <person name="Yuan T.T."/>
            <person name="Jiang B.G."/>
            <person name="Yang W.F."/>
            <person name="Lam T.T."/>
            <person name="Chang Q.C."/>
            <person name="Ding S.J."/>
            <person name="Wang X.J."/>
            <person name="Zhu J.G."/>
            <person name="Ruan X.D."/>
            <person name="Zhao L."/>
            <person name="Wei J.T."/>
            <person name="Ye R.Z."/>
            <person name="Que T.C."/>
            <person name="Du C.H."/>
            <person name="Zhou Y.H."/>
            <person name="Cheng J.X."/>
            <person name="Dai P.F."/>
            <person name="Guo W.B."/>
            <person name="Han X.H."/>
            <person name="Huang E.J."/>
            <person name="Li L.F."/>
            <person name="Wei W."/>
            <person name="Gao Y.C."/>
            <person name="Liu J.Z."/>
            <person name="Shao H.Z."/>
            <person name="Wang X."/>
            <person name="Wang C.C."/>
            <person name="Yang T.C."/>
            <person name="Huo Q.B."/>
            <person name="Li W."/>
            <person name="Chen H.Y."/>
            <person name="Chen S.E."/>
            <person name="Zhou L.G."/>
            <person name="Ni X.B."/>
            <person name="Tian J.H."/>
            <person name="Sheng Y."/>
            <person name="Liu T."/>
            <person name="Pan Y.S."/>
            <person name="Xia L.Y."/>
            <person name="Li J."/>
            <person name="Zhao F."/>
            <person name="Cao W.C."/>
        </authorList>
    </citation>
    <scope>NUCLEOTIDE SEQUENCE [LARGE SCALE GENOMIC DNA]</scope>
    <source>
        <strain evidence="1">HaeL-2018</strain>
    </source>
</reference>
<evidence type="ECO:0000313" key="1">
    <source>
        <dbReference type="EMBL" id="KAH9380642.1"/>
    </source>
</evidence>
<evidence type="ECO:0000313" key="2">
    <source>
        <dbReference type="Proteomes" id="UP000821853"/>
    </source>
</evidence>
<organism evidence="1 2">
    <name type="scientific">Haemaphysalis longicornis</name>
    <name type="common">Bush tick</name>
    <dbReference type="NCBI Taxonomy" id="44386"/>
    <lineage>
        <taxon>Eukaryota</taxon>
        <taxon>Metazoa</taxon>
        <taxon>Ecdysozoa</taxon>
        <taxon>Arthropoda</taxon>
        <taxon>Chelicerata</taxon>
        <taxon>Arachnida</taxon>
        <taxon>Acari</taxon>
        <taxon>Parasitiformes</taxon>
        <taxon>Ixodida</taxon>
        <taxon>Ixodoidea</taxon>
        <taxon>Ixodidae</taxon>
        <taxon>Haemaphysalinae</taxon>
        <taxon>Haemaphysalis</taxon>
    </lineage>
</organism>
<gene>
    <name evidence="1" type="ORF">HPB48_000336</name>
</gene>
<dbReference type="OrthoDB" id="6512356at2759"/>
<sequence length="114" mass="13448">MGALVQYRDLPGGPTELRLCDELSRHCMCTNCGMLSMSMLQDPNQHMFCETCLMDRSIKYKSDHIYCSYENQEVDISEVKCSNQWFDSYKQLKYIDIFWQRGSQYKSKCKLQSN</sequence>
<dbReference type="AlphaFoldDB" id="A0A9J6GYY7"/>
<keyword evidence="2" id="KW-1185">Reference proteome</keyword>
<protein>
    <submittedName>
        <fullName evidence="1">Uncharacterized protein</fullName>
    </submittedName>
</protein>
<dbReference type="VEuPathDB" id="VectorBase:HLOH_040229"/>
<dbReference type="EMBL" id="JABSTR010000010">
    <property type="protein sequence ID" value="KAH9380642.1"/>
    <property type="molecule type" value="Genomic_DNA"/>
</dbReference>
<accession>A0A9J6GYY7</accession>
<proteinExistence type="predicted"/>
<comment type="caution">
    <text evidence="1">The sequence shown here is derived from an EMBL/GenBank/DDBJ whole genome shotgun (WGS) entry which is preliminary data.</text>
</comment>